<organism evidence="1">
    <name type="scientific">Eucampia antarctica</name>
    <dbReference type="NCBI Taxonomy" id="49252"/>
    <lineage>
        <taxon>Eukaryota</taxon>
        <taxon>Sar</taxon>
        <taxon>Stramenopiles</taxon>
        <taxon>Ochrophyta</taxon>
        <taxon>Bacillariophyta</taxon>
        <taxon>Mediophyceae</taxon>
        <taxon>Biddulphiophycidae</taxon>
        <taxon>Hemiaulales</taxon>
        <taxon>Hemiaulaceae</taxon>
        <taxon>Eucampia</taxon>
    </lineage>
</organism>
<protein>
    <submittedName>
        <fullName evidence="1">Uncharacterized protein</fullName>
    </submittedName>
</protein>
<gene>
    <name evidence="1" type="ORF">EANT1437_LOCUS11507</name>
</gene>
<dbReference type="EMBL" id="HBHI01022386">
    <property type="protein sequence ID" value="CAD9687713.1"/>
    <property type="molecule type" value="Transcribed_RNA"/>
</dbReference>
<sequence length="129" mass="14936">MSAQRHEVDGKLSSGKRPKHMSVRYFFINDKVDNGDFTVEHCPSNEMLVGFITKPLQGRKFEYSRSLIMGFDIDRVDGEEVTWENFKAKGKMTRPSSPRSLLENMHVNNSLVVDPHTYRKPTYAKIAWK</sequence>
<proteinExistence type="predicted"/>
<accession>A0A7S2WH85</accession>
<reference evidence="1" key="1">
    <citation type="submission" date="2021-01" db="EMBL/GenBank/DDBJ databases">
        <authorList>
            <person name="Corre E."/>
            <person name="Pelletier E."/>
            <person name="Niang G."/>
            <person name="Scheremetjew M."/>
            <person name="Finn R."/>
            <person name="Kale V."/>
            <person name="Holt S."/>
            <person name="Cochrane G."/>
            <person name="Meng A."/>
            <person name="Brown T."/>
            <person name="Cohen L."/>
        </authorList>
    </citation>
    <scope>NUCLEOTIDE SEQUENCE</scope>
    <source>
        <strain evidence="1">CCMP1452</strain>
    </source>
</reference>
<dbReference type="AlphaFoldDB" id="A0A7S2WH85"/>
<name>A0A7S2WH85_9STRA</name>
<evidence type="ECO:0000313" key="1">
    <source>
        <dbReference type="EMBL" id="CAD9687713.1"/>
    </source>
</evidence>